<name>A0ABP0JH06_9DINO</name>
<organism evidence="1 2">
    <name type="scientific">Durusdinium trenchii</name>
    <dbReference type="NCBI Taxonomy" id="1381693"/>
    <lineage>
        <taxon>Eukaryota</taxon>
        <taxon>Sar</taxon>
        <taxon>Alveolata</taxon>
        <taxon>Dinophyceae</taxon>
        <taxon>Suessiales</taxon>
        <taxon>Symbiodiniaceae</taxon>
        <taxon>Durusdinium</taxon>
    </lineage>
</organism>
<gene>
    <name evidence="1" type="ORF">CCMP2556_LOCUS11376</name>
</gene>
<proteinExistence type="predicted"/>
<dbReference type="EMBL" id="CAXAMN010005424">
    <property type="protein sequence ID" value="CAK9013682.1"/>
    <property type="molecule type" value="Genomic_DNA"/>
</dbReference>
<reference evidence="1 2" key="1">
    <citation type="submission" date="2024-02" db="EMBL/GenBank/DDBJ databases">
        <authorList>
            <person name="Chen Y."/>
            <person name="Shah S."/>
            <person name="Dougan E. K."/>
            <person name="Thang M."/>
            <person name="Chan C."/>
        </authorList>
    </citation>
    <scope>NUCLEOTIDE SEQUENCE [LARGE SCALE GENOMIC DNA]</scope>
</reference>
<protein>
    <submittedName>
        <fullName evidence="1">Uncharacterized protein</fullName>
    </submittedName>
</protein>
<evidence type="ECO:0000313" key="2">
    <source>
        <dbReference type="Proteomes" id="UP001642484"/>
    </source>
</evidence>
<dbReference type="Proteomes" id="UP001642484">
    <property type="component" value="Unassembled WGS sequence"/>
</dbReference>
<comment type="caution">
    <text evidence="1">The sequence shown here is derived from an EMBL/GenBank/DDBJ whole genome shotgun (WGS) entry which is preliminary data.</text>
</comment>
<evidence type="ECO:0000313" key="1">
    <source>
        <dbReference type="EMBL" id="CAK9013682.1"/>
    </source>
</evidence>
<keyword evidence="2" id="KW-1185">Reference proteome</keyword>
<accession>A0ABP0JH06</accession>
<sequence length="99" mass="11969">MDLQTYMFYPDLRIDEPCGWEGMRHYVATGLAIHGGIKTYIEEFQPQILDREEHMREQDGPASIRIDYCNWIEIFIDFLIWRPEGKWIIEWNREEGECL</sequence>